<proteinExistence type="predicted"/>
<name>A0A7Z7IX63_XANCH</name>
<evidence type="ECO:0000313" key="2">
    <source>
        <dbReference type="EMBL" id="SOO23238.1"/>
    </source>
</evidence>
<dbReference type="Proteomes" id="UP000234345">
    <property type="component" value="Unassembled WGS sequence"/>
</dbReference>
<sequence>MRGLMCGADAPGLGSRDWGLATAPEIRCSGRARCSQRGAPRDDAPVADSAYVFQASARVRGLLVIRLSAALSNTTHSAAGRLKNSVTNKASRAVQSRPASPRRRRRPW</sequence>
<organism evidence="2 3">
    <name type="scientific">Xanthomonas campestris pv. phaseoli</name>
    <dbReference type="NCBI Taxonomy" id="317013"/>
    <lineage>
        <taxon>Bacteria</taxon>
        <taxon>Pseudomonadati</taxon>
        <taxon>Pseudomonadota</taxon>
        <taxon>Gammaproteobacteria</taxon>
        <taxon>Lysobacterales</taxon>
        <taxon>Lysobacteraceae</taxon>
        <taxon>Xanthomonas</taxon>
    </lineage>
</organism>
<comment type="caution">
    <text evidence="2">The sequence shown here is derived from an EMBL/GenBank/DDBJ whole genome shotgun (WGS) entry which is preliminary data.</text>
</comment>
<accession>A0A7Z7IX63</accession>
<feature type="compositionally biased region" description="Low complexity" evidence="1">
    <location>
        <begin position="90"/>
        <end position="99"/>
    </location>
</feature>
<dbReference type="EMBL" id="OCZC01000046">
    <property type="protein sequence ID" value="SOO23238.1"/>
    <property type="molecule type" value="Genomic_DNA"/>
</dbReference>
<feature type="region of interest" description="Disordered" evidence="1">
    <location>
        <begin position="80"/>
        <end position="108"/>
    </location>
</feature>
<evidence type="ECO:0000313" key="3">
    <source>
        <dbReference type="Proteomes" id="UP000234345"/>
    </source>
</evidence>
<dbReference type="AlphaFoldDB" id="A0A7Z7IX63"/>
<gene>
    <name evidence="2" type="ORF">XFF6991_180349</name>
</gene>
<protein>
    <submittedName>
        <fullName evidence="2">Uncharacterized protein</fullName>
    </submittedName>
</protein>
<evidence type="ECO:0000256" key="1">
    <source>
        <dbReference type="SAM" id="MobiDB-lite"/>
    </source>
</evidence>
<reference evidence="2 3" key="1">
    <citation type="submission" date="2017-10" db="EMBL/GenBank/DDBJ databases">
        <authorList>
            <person name="Regsiter A."/>
            <person name="William W."/>
        </authorList>
    </citation>
    <scope>NUCLEOTIDE SEQUENCE [LARGE SCALE GENOMIC DNA]</scope>
    <source>
        <strain evidence="2 3">CFBP6991</strain>
    </source>
</reference>